<keyword evidence="7 10" id="KW-0648">Protein biosynthesis</keyword>
<organism evidence="12 13">
    <name type="scientific">Alkalihalobacillus trypoxylicola</name>
    <dbReference type="NCBI Taxonomy" id="519424"/>
    <lineage>
        <taxon>Bacteria</taxon>
        <taxon>Bacillati</taxon>
        <taxon>Bacillota</taxon>
        <taxon>Bacilli</taxon>
        <taxon>Bacillales</taxon>
        <taxon>Bacillaceae</taxon>
        <taxon>Alkalihalobacillus</taxon>
    </lineage>
</organism>
<name>A0A162E8M7_9BACI</name>
<dbReference type="RefSeq" id="WP_061948379.1">
    <property type="nucleotide sequence ID" value="NZ_LTAO01000012.1"/>
</dbReference>
<keyword evidence="5 10" id="KW-0547">Nucleotide-binding</keyword>
<dbReference type="PROSITE" id="PS50861">
    <property type="entry name" value="AA_TRNA_LIGASE_II_GLYAB"/>
    <property type="match status" value="1"/>
</dbReference>
<keyword evidence="6 10" id="KW-0067">ATP-binding</keyword>
<evidence type="ECO:0000256" key="1">
    <source>
        <dbReference type="ARBA" id="ARBA00004496"/>
    </source>
</evidence>
<dbReference type="PRINTS" id="PR01045">
    <property type="entry name" value="TRNASYNTHGB"/>
</dbReference>
<evidence type="ECO:0000313" key="12">
    <source>
        <dbReference type="EMBL" id="KYG32045.1"/>
    </source>
</evidence>
<dbReference type="GO" id="GO:0005524">
    <property type="term" value="F:ATP binding"/>
    <property type="evidence" value="ECO:0007669"/>
    <property type="project" value="UniProtKB-UniRule"/>
</dbReference>
<dbReference type="GO" id="GO:0004814">
    <property type="term" value="F:arginine-tRNA ligase activity"/>
    <property type="evidence" value="ECO:0007669"/>
    <property type="project" value="InterPro"/>
</dbReference>
<keyword evidence="8 10" id="KW-0030">Aminoacyl-tRNA synthetase</keyword>
<comment type="subcellular location">
    <subcellularLocation>
        <location evidence="1 10">Cytoplasm</location>
    </subcellularLocation>
</comment>
<evidence type="ECO:0000256" key="7">
    <source>
        <dbReference type="ARBA" id="ARBA00022917"/>
    </source>
</evidence>
<comment type="caution">
    <text evidence="12">The sequence shown here is derived from an EMBL/GenBank/DDBJ whole genome shotgun (WGS) entry which is preliminary data.</text>
</comment>
<evidence type="ECO:0000256" key="8">
    <source>
        <dbReference type="ARBA" id="ARBA00023146"/>
    </source>
</evidence>
<dbReference type="SUPFAM" id="SSF109604">
    <property type="entry name" value="HD-domain/PDEase-like"/>
    <property type="match status" value="1"/>
</dbReference>
<dbReference type="AlphaFoldDB" id="A0A162E8M7"/>
<proteinExistence type="inferred from homology"/>
<feature type="domain" description="DALR anticodon binding" evidence="11">
    <location>
        <begin position="587"/>
        <end position="683"/>
    </location>
</feature>
<comment type="catalytic activity">
    <reaction evidence="9 10">
        <text>tRNA(Gly) + glycine + ATP = glycyl-tRNA(Gly) + AMP + diphosphate</text>
        <dbReference type="Rhea" id="RHEA:16013"/>
        <dbReference type="Rhea" id="RHEA-COMP:9664"/>
        <dbReference type="Rhea" id="RHEA-COMP:9683"/>
        <dbReference type="ChEBI" id="CHEBI:30616"/>
        <dbReference type="ChEBI" id="CHEBI:33019"/>
        <dbReference type="ChEBI" id="CHEBI:57305"/>
        <dbReference type="ChEBI" id="CHEBI:78442"/>
        <dbReference type="ChEBI" id="CHEBI:78522"/>
        <dbReference type="ChEBI" id="CHEBI:456215"/>
        <dbReference type="EC" id="6.1.1.14"/>
    </reaction>
</comment>
<keyword evidence="3 10" id="KW-0963">Cytoplasm</keyword>
<evidence type="ECO:0000256" key="10">
    <source>
        <dbReference type="HAMAP-Rule" id="MF_00255"/>
    </source>
</evidence>
<reference evidence="12" key="1">
    <citation type="submission" date="2016-02" db="EMBL/GenBank/DDBJ databases">
        <title>Genome sequence of Bacillus trypoxylicola KCTC 13244(T).</title>
        <authorList>
            <person name="Jeong H."/>
            <person name="Park S.-H."/>
            <person name="Choi S.-K."/>
        </authorList>
    </citation>
    <scope>NUCLEOTIDE SEQUENCE [LARGE SCALE GENOMIC DNA]</scope>
    <source>
        <strain evidence="12">KCTC 13244</strain>
    </source>
</reference>
<dbReference type="STRING" id="519424.AZF04_04525"/>
<comment type="subunit">
    <text evidence="10">Tetramer of two alpha and two beta subunits.</text>
</comment>
<dbReference type="GO" id="GO:0004820">
    <property type="term" value="F:glycine-tRNA ligase activity"/>
    <property type="evidence" value="ECO:0007669"/>
    <property type="project" value="UniProtKB-UniRule"/>
</dbReference>
<dbReference type="GO" id="GO:0006426">
    <property type="term" value="P:glycyl-tRNA aminoacylation"/>
    <property type="evidence" value="ECO:0007669"/>
    <property type="project" value="UniProtKB-UniRule"/>
</dbReference>
<gene>
    <name evidence="10" type="primary">glyS</name>
    <name evidence="12" type="ORF">AZF04_04525</name>
</gene>
<keyword evidence="13" id="KW-1185">Reference proteome</keyword>
<dbReference type="GO" id="GO:0005829">
    <property type="term" value="C:cytosol"/>
    <property type="evidence" value="ECO:0007669"/>
    <property type="project" value="TreeGrafter"/>
</dbReference>
<dbReference type="EMBL" id="LTAO01000012">
    <property type="protein sequence ID" value="KYG32045.1"/>
    <property type="molecule type" value="Genomic_DNA"/>
</dbReference>
<dbReference type="InterPro" id="IPR006194">
    <property type="entry name" value="Gly-tRNA-synth_heterodimer"/>
</dbReference>
<evidence type="ECO:0000313" key="13">
    <source>
        <dbReference type="Proteomes" id="UP000075806"/>
    </source>
</evidence>
<dbReference type="GO" id="GO:0006420">
    <property type="term" value="P:arginyl-tRNA aminoacylation"/>
    <property type="evidence" value="ECO:0007669"/>
    <property type="project" value="InterPro"/>
</dbReference>
<keyword evidence="4 10" id="KW-0436">Ligase</keyword>
<evidence type="ECO:0000256" key="3">
    <source>
        <dbReference type="ARBA" id="ARBA00022490"/>
    </source>
</evidence>
<dbReference type="InterPro" id="IPR008909">
    <property type="entry name" value="DALR_anticod-bd"/>
</dbReference>
<dbReference type="EC" id="6.1.1.14" evidence="10"/>
<evidence type="ECO:0000256" key="6">
    <source>
        <dbReference type="ARBA" id="ARBA00022840"/>
    </source>
</evidence>
<sequence length="693" mass="79723">MSKQDFLLEIGLEELPARFINNATAQLKQLFEKWLQKQKLEYEKIEIMSTPRRLAVLVKQLSDKQPDISGEAKGPAKKIALTEDGEWSKAALGFARGQGVDKEDLFFKELKGTDYVYARTFTAGQKTNELLKEVKELILSIHFPKNMRWNQYSLRFARPIQWLVALYGKEIIPFSITDITTGNETFGHRFLGEKISIDQPAHYEQLLEKQYVLVDADKRKKLIEEQIQQLSKEKGWNIPVNEALLDEVNHLVEYPTALFGHFDTSFLEIPKEVLITSMREHQRYFPVENHEGELLPYFVTVRNGNDQHLENVARGNEKVLRARLADAAFFYKEDQKLTIPSALSKLENIVYHEELGSIADKVRRVKLLTEKISSKLTLSEEETKKINRVAEISKFDLVSQMVYEFPELQGKMGQKYAQLQGEEAEVCLAINEHYMPRFSGDQSPSTLIGSVVSLGEKMDTITSCFAIGLIPSGSQDPYALRRQAAGIVQILVEYKLEITLEQLINMSLEVIKDKGLLKRDSEELAKELLDFFFLRVKNLLQDKGSRYDVIDAVTSVSYSHVTNTIKKAEAIMKQVDHQDFKDSVESLSRVTNISKKHTGDRNLDTSLFEKEEEKRMYDKYVSVKNNVEKAYLNGDFEGILHELVRSREEIDAYFDSIMVMAEDESLRQNRLTQMKEFAQVIESFAKFQQIVFS</sequence>
<dbReference type="InterPro" id="IPR015944">
    <property type="entry name" value="Gly-tRNA-synth_bsu"/>
</dbReference>
<evidence type="ECO:0000256" key="9">
    <source>
        <dbReference type="ARBA" id="ARBA00047937"/>
    </source>
</evidence>
<evidence type="ECO:0000259" key="11">
    <source>
        <dbReference type="Pfam" id="PF05746"/>
    </source>
</evidence>
<dbReference type="Pfam" id="PF02092">
    <property type="entry name" value="tRNA_synt_2f"/>
    <property type="match status" value="1"/>
</dbReference>
<dbReference type="PANTHER" id="PTHR30075">
    <property type="entry name" value="GLYCYL-TRNA SYNTHETASE"/>
    <property type="match status" value="1"/>
</dbReference>
<dbReference type="NCBIfam" id="TIGR00211">
    <property type="entry name" value="glyS"/>
    <property type="match status" value="1"/>
</dbReference>
<protein>
    <recommendedName>
        <fullName evidence="10">Glycine--tRNA ligase beta subunit</fullName>
        <ecNumber evidence="10">6.1.1.14</ecNumber>
    </recommendedName>
    <alternativeName>
        <fullName evidence="10">Glycyl-tRNA synthetase beta subunit</fullName>
        <shortName evidence="10">GlyRS</shortName>
    </alternativeName>
</protein>
<accession>A0A162E8M7</accession>
<dbReference type="PANTHER" id="PTHR30075:SF2">
    <property type="entry name" value="GLYCINE--TRNA LIGASE, CHLOROPLASTIC_MITOCHONDRIAL 2"/>
    <property type="match status" value="1"/>
</dbReference>
<evidence type="ECO:0000256" key="5">
    <source>
        <dbReference type="ARBA" id="ARBA00022741"/>
    </source>
</evidence>
<evidence type="ECO:0000256" key="4">
    <source>
        <dbReference type="ARBA" id="ARBA00022598"/>
    </source>
</evidence>
<dbReference type="Pfam" id="PF05746">
    <property type="entry name" value="DALR_1"/>
    <property type="match status" value="1"/>
</dbReference>
<comment type="similarity">
    <text evidence="2 10">Belongs to the class-II aminoacyl-tRNA synthetase family.</text>
</comment>
<dbReference type="OrthoDB" id="9775440at2"/>
<dbReference type="HAMAP" id="MF_00255">
    <property type="entry name" value="Gly_tRNA_synth_beta"/>
    <property type="match status" value="1"/>
</dbReference>
<evidence type="ECO:0000256" key="2">
    <source>
        <dbReference type="ARBA" id="ARBA00008226"/>
    </source>
</evidence>
<dbReference type="Proteomes" id="UP000075806">
    <property type="component" value="Unassembled WGS sequence"/>
</dbReference>